<evidence type="ECO:0000313" key="4">
    <source>
        <dbReference type="Proteomes" id="UP001596157"/>
    </source>
</evidence>
<evidence type="ECO:0000256" key="2">
    <source>
        <dbReference type="SAM" id="Phobius"/>
    </source>
</evidence>
<feature type="transmembrane region" description="Helical" evidence="2">
    <location>
        <begin position="40"/>
        <end position="59"/>
    </location>
</feature>
<keyword evidence="4" id="KW-1185">Reference proteome</keyword>
<dbReference type="Proteomes" id="UP001596157">
    <property type="component" value="Unassembled WGS sequence"/>
</dbReference>
<keyword evidence="2" id="KW-0812">Transmembrane</keyword>
<feature type="compositionally biased region" description="Basic and acidic residues" evidence="1">
    <location>
        <begin position="1"/>
        <end position="10"/>
    </location>
</feature>
<comment type="caution">
    <text evidence="3">The sequence shown here is derived from an EMBL/GenBank/DDBJ whole genome shotgun (WGS) entry which is preliminary data.</text>
</comment>
<proteinExistence type="predicted"/>
<gene>
    <name evidence="3" type="ORF">ACFPM7_07750</name>
</gene>
<name>A0ABW0EJ46_9PSEU</name>
<dbReference type="EMBL" id="JBHSKF010000003">
    <property type="protein sequence ID" value="MFC5286942.1"/>
    <property type="molecule type" value="Genomic_DNA"/>
</dbReference>
<organism evidence="3 4">
    <name type="scientific">Actinokineospora guangxiensis</name>
    <dbReference type="NCBI Taxonomy" id="1490288"/>
    <lineage>
        <taxon>Bacteria</taxon>
        <taxon>Bacillati</taxon>
        <taxon>Actinomycetota</taxon>
        <taxon>Actinomycetes</taxon>
        <taxon>Pseudonocardiales</taxon>
        <taxon>Pseudonocardiaceae</taxon>
        <taxon>Actinokineospora</taxon>
    </lineage>
</organism>
<sequence length="195" mass="19684">MSEQDKRADTGADAPEETPAAVRADGAAGTWTRKVVGLPLWALVAVVAVLLGAGGFAIYKAVAPGASSASGECVAVTGVDDAAKTEVVDCAAPTAGFKLASALDLEDAGCPEGAYREVRTDSELLCLMPNFVAGTCYVPDDPNAGFKAGDCADEVAIRISEVIEGTTDPSGCPDGSGLGYPDPPVVFCIETPSAE</sequence>
<protein>
    <submittedName>
        <fullName evidence="3">Uncharacterized protein</fullName>
    </submittedName>
</protein>
<keyword evidence="2" id="KW-1133">Transmembrane helix</keyword>
<accession>A0ABW0EJ46</accession>
<feature type="region of interest" description="Disordered" evidence="1">
    <location>
        <begin position="1"/>
        <end position="25"/>
    </location>
</feature>
<evidence type="ECO:0000313" key="3">
    <source>
        <dbReference type="EMBL" id="MFC5286942.1"/>
    </source>
</evidence>
<dbReference type="RefSeq" id="WP_378245401.1">
    <property type="nucleotide sequence ID" value="NZ_JBHSKF010000003.1"/>
</dbReference>
<keyword evidence="2" id="KW-0472">Membrane</keyword>
<evidence type="ECO:0000256" key="1">
    <source>
        <dbReference type="SAM" id="MobiDB-lite"/>
    </source>
</evidence>
<reference evidence="4" key="1">
    <citation type="journal article" date="2019" name="Int. J. Syst. Evol. Microbiol.">
        <title>The Global Catalogue of Microorganisms (GCM) 10K type strain sequencing project: providing services to taxonomists for standard genome sequencing and annotation.</title>
        <authorList>
            <consortium name="The Broad Institute Genomics Platform"/>
            <consortium name="The Broad Institute Genome Sequencing Center for Infectious Disease"/>
            <person name="Wu L."/>
            <person name="Ma J."/>
        </authorList>
    </citation>
    <scope>NUCLEOTIDE SEQUENCE [LARGE SCALE GENOMIC DNA]</scope>
    <source>
        <strain evidence="4">CCUG 59778</strain>
    </source>
</reference>